<evidence type="ECO:0000313" key="7">
    <source>
        <dbReference type="Proteomes" id="UP000299084"/>
    </source>
</evidence>
<evidence type="ECO:0000313" key="6">
    <source>
        <dbReference type="EMBL" id="KAB1278986.1"/>
    </source>
</evidence>
<dbReference type="STRING" id="9838.ENSCDRP00005015082"/>
<dbReference type="EMBL" id="JWIN03000005">
    <property type="protein sequence ID" value="KAB1278986.1"/>
    <property type="molecule type" value="Genomic_DNA"/>
</dbReference>
<dbReference type="InterPro" id="IPR029000">
    <property type="entry name" value="Cyclophilin-like_dom_sf"/>
</dbReference>
<proteinExistence type="inferred from homology"/>
<dbReference type="PRINTS" id="PR00153">
    <property type="entry name" value="CSAPPISMRASE"/>
</dbReference>
<dbReference type="InterPro" id="IPR020892">
    <property type="entry name" value="Cyclophilin-type_PPIase_CS"/>
</dbReference>
<dbReference type="Proteomes" id="UP000299084">
    <property type="component" value="Unassembled WGS sequence"/>
</dbReference>
<dbReference type="GO" id="GO:0005739">
    <property type="term" value="C:mitochondrion"/>
    <property type="evidence" value="ECO:0007669"/>
    <property type="project" value="TreeGrafter"/>
</dbReference>
<protein>
    <recommendedName>
        <fullName evidence="4">Peptidyl-prolyl cis-trans isomerase</fullName>
        <shortName evidence="4">PPIase</shortName>
        <ecNumber evidence="4">5.2.1.8</ecNumber>
    </recommendedName>
</protein>
<dbReference type="SUPFAM" id="SSF50891">
    <property type="entry name" value="Cyclophilin-like"/>
    <property type="match status" value="1"/>
</dbReference>
<comment type="function">
    <text evidence="4">PPIases accelerate the folding of proteins. It catalyzes the cis-trans isomerization of proline imidic peptide bonds in oligopeptides.</text>
</comment>
<evidence type="ECO:0000256" key="1">
    <source>
        <dbReference type="ARBA" id="ARBA00000971"/>
    </source>
</evidence>
<evidence type="ECO:0000256" key="4">
    <source>
        <dbReference type="RuleBase" id="RU363019"/>
    </source>
</evidence>
<reference evidence="6 7" key="1">
    <citation type="journal article" date="2019" name="Mol. Ecol. Resour.">
        <title>Improving Illumina assemblies with Hi-C and long reads: an example with the North African dromedary.</title>
        <authorList>
            <person name="Elbers J.P."/>
            <person name="Rogers M.F."/>
            <person name="Perelman P.L."/>
            <person name="Proskuryakova A.A."/>
            <person name="Serdyukova N.A."/>
            <person name="Johnson W.E."/>
            <person name="Horin P."/>
            <person name="Corander J."/>
            <person name="Murphy D."/>
            <person name="Burger P.A."/>
        </authorList>
    </citation>
    <scope>NUCLEOTIDE SEQUENCE [LARGE SCALE GENOMIC DNA]</scope>
    <source>
        <strain evidence="6">Drom800</strain>
        <tissue evidence="6">Blood</tissue>
    </source>
</reference>
<dbReference type="PANTHER" id="PTHR11071:SF292">
    <property type="entry name" value="PEPTIDYL-PROLYL CIS-TRANS ISOMERASE G"/>
    <property type="match status" value="1"/>
</dbReference>
<dbReference type="PROSITE" id="PS00170">
    <property type="entry name" value="CSA_PPIASE_1"/>
    <property type="match status" value="1"/>
</dbReference>
<comment type="catalytic activity">
    <reaction evidence="1 4">
        <text>[protein]-peptidylproline (omega=180) = [protein]-peptidylproline (omega=0)</text>
        <dbReference type="Rhea" id="RHEA:16237"/>
        <dbReference type="Rhea" id="RHEA-COMP:10747"/>
        <dbReference type="Rhea" id="RHEA-COMP:10748"/>
        <dbReference type="ChEBI" id="CHEBI:83833"/>
        <dbReference type="ChEBI" id="CHEBI:83834"/>
        <dbReference type="EC" id="5.2.1.8"/>
    </reaction>
</comment>
<comment type="similarity">
    <text evidence="4">Belongs to the cyclophilin-type PPIase family.</text>
</comment>
<dbReference type="PROSITE" id="PS50072">
    <property type="entry name" value="CSA_PPIASE_2"/>
    <property type="match status" value="1"/>
</dbReference>
<keyword evidence="2 4" id="KW-0697">Rotamase</keyword>
<dbReference type="InterPro" id="IPR002130">
    <property type="entry name" value="Cyclophilin-type_PPIase_dom"/>
</dbReference>
<feature type="domain" description="PPIase cyclophilin-type" evidence="5">
    <location>
        <begin position="11"/>
        <end position="151"/>
    </location>
</feature>
<dbReference type="Pfam" id="PF00160">
    <property type="entry name" value="Pro_isomerase"/>
    <property type="match status" value="1"/>
</dbReference>
<dbReference type="GO" id="GO:0006457">
    <property type="term" value="P:protein folding"/>
    <property type="evidence" value="ECO:0007669"/>
    <property type="project" value="InterPro"/>
</dbReference>
<evidence type="ECO:0000256" key="3">
    <source>
        <dbReference type="ARBA" id="ARBA00023235"/>
    </source>
</evidence>
<dbReference type="Gene3D" id="2.40.100.10">
    <property type="entry name" value="Cyclophilin-like"/>
    <property type="match status" value="1"/>
</dbReference>
<evidence type="ECO:0000259" key="5">
    <source>
        <dbReference type="PROSITE" id="PS50072"/>
    </source>
</evidence>
<keyword evidence="3 4" id="KW-0413">Isomerase</keyword>
<dbReference type="AlphaFoldDB" id="A0A5N4E7H5"/>
<keyword evidence="7" id="KW-1185">Reference proteome</keyword>
<gene>
    <name evidence="6" type="ORF">Cadr_000006932</name>
</gene>
<sequence>MGIKVQRPRCFFDIAINNQPGEKGTGKSTQKPLHYKSCLFHRVVKDFMVQGGDFSEGNGRGGESIYGGFFEDESFAVKHNKEFLLSMANRGKDTNGSQFFITTKPTPHLDGHHVVFGQVISGQEVVREIENQKTDAASKPFAEVRILSCGELIPKSKGKNKYIFLITYAYKTGRDTLN</sequence>
<dbReference type="PANTHER" id="PTHR11071">
    <property type="entry name" value="PEPTIDYL-PROLYL CIS-TRANS ISOMERASE"/>
    <property type="match status" value="1"/>
</dbReference>
<dbReference type="GO" id="GO:0003755">
    <property type="term" value="F:peptidyl-prolyl cis-trans isomerase activity"/>
    <property type="evidence" value="ECO:0007669"/>
    <property type="project" value="UniProtKB-UniRule"/>
</dbReference>
<dbReference type="GO" id="GO:0016018">
    <property type="term" value="F:cyclosporin A binding"/>
    <property type="evidence" value="ECO:0007669"/>
    <property type="project" value="TreeGrafter"/>
</dbReference>
<comment type="caution">
    <text evidence="6">The sequence shown here is derived from an EMBL/GenBank/DDBJ whole genome shotgun (WGS) entry which is preliminary data.</text>
</comment>
<accession>A0A5N4E7H5</accession>
<dbReference type="FunFam" id="2.40.100.10:FF:000025">
    <property type="entry name" value="Peptidyl-prolyl cis-trans isomerase CYP19-2"/>
    <property type="match status" value="1"/>
</dbReference>
<name>A0A5N4E7H5_CAMDR</name>
<evidence type="ECO:0000256" key="2">
    <source>
        <dbReference type="ARBA" id="ARBA00023110"/>
    </source>
</evidence>
<organism evidence="6 7">
    <name type="scientific">Camelus dromedarius</name>
    <name type="common">Dromedary</name>
    <name type="synonym">Arabian camel</name>
    <dbReference type="NCBI Taxonomy" id="9838"/>
    <lineage>
        <taxon>Eukaryota</taxon>
        <taxon>Metazoa</taxon>
        <taxon>Chordata</taxon>
        <taxon>Craniata</taxon>
        <taxon>Vertebrata</taxon>
        <taxon>Euteleostomi</taxon>
        <taxon>Mammalia</taxon>
        <taxon>Eutheria</taxon>
        <taxon>Laurasiatheria</taxon>
        <taxon>Artiodactyla</taxon>
        <taxon>Tylopoda</taxon>
        <taxon>Camelidae</taxon>
        <taxon>Camelus</taxon>
    </lineage>
</organism>
<dbReference type="EC" id="5.2.1.8" evidence="4"/>